<evidence type="ECO:0000313" key="2">
    <source>
        <dbReference type="EMBL" id="KGX87737.1"/>
    </source>
</evidence>
<name>A0A0A5HVR4_9BACI</name>
<dbReference type="eggNOG" id="ENOG50339XF">
    <property type="taxonomic scope" value="Bacteria"/>
</dbReference>
<reference evidence="2 3" key="1">
    <citation type="submission" date="2013-08" db="EMBL/GenBank/DDBJ databases">
        <authorList>
            <person name="Huang J."/>
            <person name="Wang G."/>
        </authorList>
    </citation>
    <scope>NUCLEOTIDE SEQUENCE [LARGE SCALE GENOMIC DNA]</scope>
    <source>
        <strain evidence="2 3">JSM 072002</strain>
    </source>
</reference>
<accession>A0A0A5HVR4</accession>
<dbReference type="RefSeq" id="WP_036833117.1">
    <property type="nucleotide sequence ID" value="NZ_AVPG01000005.1"/>
</dbReference>
<evidence type="ECO:0008006" key="4">
    <source>
        <dbReference type="Google" id="ProtNLM"/>
    </source>
</evidence>
<dbReference type="OrthoDB" id="5244304at2"/>
<evidence type="ECO:0000313" key="3">
    <source>
        <dbReference type="Proteomes" id="UP000030401"/>
    </source>
</evidence>
<protein>
    <recommendedName>
        <fullName evidence="4">YjzC family protein</fullName>
    </recommendedName>
</protein>
<keyword evidence="3" id="KW-1185">Reference proteome</keyword>
<organism evidence="2 3">
    <name type="scientific">Pontibacillus litoralis JSM 072002</name>
    <dbReference type="NCBI Taxonomy" id="1385512"/>
    <lineage>
        <taxon>Bacteria</taxon>
        <taxon>Bacillati</taxon>
        <taxon>Bacillota</taxon>
        <taxon>Bacilli</taxon>
        <taxon>Bacillales</taxon>
        <taxon>Bacillaceae</taxon>
        <taxon>Pontibacillus</taxon>
    </lineage>
</organism>
<comment type="caution">
    <text evidence="2">The sequence shown here is derived from an EMBL/GenBank/DDBJ whole genome shotgun (WGS) entry which is preliminary data.</text>
</comment>
<dbReference type="EMBL" id="AVPG01000005">
    <property type="protein sequence ID" value="KGX87737.1"/>
    <property type="molecule type" value="Genomic_DNA"/>
</dbReference>
<evidence type="ECO:0000256" key="1">
    <source>
        <dbReference type="SAM" id="MobiDB-lite"/>
    </source>
</evidence>
<dbReference type="Proteomes" id="UP000030401">
    <property type="component" value="Unassembled WGS sequence"/>
</dbReference>
<feature type="region of interest" description="Disordered" evidence="1">
    <location>
        <begin position="40"/>
        <end position="59"/>
    </location>
</feature>
<proteinExistence type="predicted"/>
<dbReference type="AlphaFoldDB" id="A0A0A5HVR4"/>
<dbReference type="STRING" id="1385512.N784_14075"/>
<dbReference type="InterPro" id="IPR025549">
    <property type="entry name" value="YjzC"/>
</dbReference>
<gene>
    <name evidence="2" type="ORF">N784_14075</name>
</gene>
<dbReference type="Pfam" id="PF14168">
    <property type="entry name" value="YjzC"/>
    <property type="match status" value="1"/>
</dbReference>
<sequence length="59" mass="6775">MGQRHQFKHGEKAPNNGVYVEIGETGSMVQNPQQIHLEAGKVFPPNTNKDRVWTYKRKP</sequence>